<sequence>MAGFFGASEHLCRRNEDWTVRGEIEGLPHLSYLLFCGNGEVHS</sequence>
<protein>
    <submittedName>
        <fullName evidence="1">Uncharacterized protein</fullName>
    </submittedName>
</protein>
<accession>A0A8S5MXV4</accession>
<evidence type="ECO:0000313" key="1">
    <source>
        <dbReference type="EMBL" id="DAD87198.1"/>
    </source>
</evidence>
<name>A0A8S5MXV4_9CAUD</name>
<dbReference type="EMBL" id="BK015017">
    <property type="protein sequence ID" value="DAD87198.1"/>
    <property type="molecule type" value="Genomic_DNA"/>
</dbReference>
<reference evidence="1" key="1">
    <citation type="journal article" date="2021" name="Proc. Natl. Acad. Sci. U.S.A.">
        <title>A Catalog of Tens of Thousands of Viruses from Human Metagenomes Reveals Hidden Associations with Chronic Diseases.</title>
        <authorList>
            <person name="Tisza M.J."/>
            <person name="Buck C.B."/>
        </authorList>
    </citation>
    <scope>NUCLEOTIDE SEQUENCE</scope>
    <source>
        <strain evidence="1">CtuUw41</strain>
    </source>
</reference>
<organism evidence="1">
    <name type="scientific">Siphoviridae sp. ctuUw41</name>
    <dbReference type="NCBI Taxonomy" id="2826503"/>
    <lineage>
        <taxon>Viruses</taxon>
        <taxon>Duplodnaviria</taxon>
        <taxon>Heunggongvirae</taxon>
        <taxon>Uroviricota</taxon>
        <taxon>Caudoviricetes</taxon>
    </lineage>
</organism>
<proteinExistence type="predicted"/>